<dbReference type="Pfam" id="PF00392">
    <property type="entry name" value="GntR"/>
    <property type="match status" value="1"/>
</dbReference>
<sequence length="202" mass="22115">MSASERAYQDVKARILDGSLPGGDLISEGEIAEALGMSRTPVRAAFGQLEAEGLLRLYPKRGALVVPVSASETEAVMETRWVIERYAIERVIERPGDVPARLAESVATQEGLEGADFVEADRAFHRTLVAGTGNEILLGLYDSLRDRQRRMAHATARRAEIRERTMREHGELADAIAAGNSALALQTLRLHLDNALDTIRGR</sequence>
<dbReference type="SUPFAM" id="SSF48008">
    <property type="entry name" value="GntR ligand-binding domain-like"/>
    <property type="match status" value="1"/>
</dbReference>
<dbReference type="InterPro" id="IPR036388">
    <property type="entry name" value="WH-like_DNA-bd_sf"/>
</dbReference>
<dbReference type="Gene3D" id="1.10.10.10">
    <property type="entry name" value="Winged helix-like DNA-binding domain superfamily/Winged helix DNA-binding domain"/>
    <property type="match status" value="1"/>
</dbReference>
<proteinExistence type="predicted"/>
<accession>A0ABT4RU11</accession>
<evidence type="ECO:0000313" key="5">
    <source>
        <dbReference type="EMBL" id="MDA0142021.1"/>
    </source>
</evidence>
<name>A0ABT4RU11_9ACTN</name>
<evidence type="ECO:0000256" key="1">
    <source>
        <dbReference type="ARBA" id="ARBA00023015"/>
    </source>
</evidence>
<evidence type="ECO:0000256" key="3">
    <source>
        <dbReference type="ARBA" id="ARBA00023163"/>
    </source>
</evidence>
<organism evidence="5 6">
    <name type="scientific">Solirubrobacter deserti</name>
    <dbReference type="NCBI Taxonomy" id="2282478"/>
    <lineage>
        <taxon>Bacteria</taxon>
        <taxon>Bacillati</taxon>
        <taxon>Actinomycetota</taxon>
        <taxon>Thermoleophilia</taxon>
        <taxon>Solirubrobacterales</taxon>
        <taxon>Solirubrobacteraceae</taxon>
        <taxon>Solirubrobacter</taxon>
    </lineage>
</organism>
<dbReference type="PRINTS" id="PR00035">
    <property type="entry name" value="HTHGNTR"/>
</dbReference>
<dbReference type="EMBL" id="JAPCID010000072">
    <property type="protein sequence ID" value="MDA0142021.1"/>
    <property type="molecule type" value="Genomic_DNA"/>
</dbReference>
<keyword evidence="6" id="KW-1185">Reference proteome</keyword>
<dbReference type="Pfam" id="PF07729">
    <property type="entry name" value="FCD"/>
    <property type="match status" value="1"/>
</dbReference>
<dbReference type="PROSITE" id="PS50949">
    <property type="entry name" value="HTH_GNTR"/>
    <property type="match status" value="1"/>
</dbReference>
<feature type="domain" description="HTH gntR-type" evidence="4">
    <location>
        <begin position="1"/>
        <end position="68"/>
    </location>
</feature>
<comment type="caution">
    <text evidence="5">The sequence shown here is derived from an EMBL/GenBank/DDBJ whole genome shotgun (WGS) entry which is preliminary data.</text>
</comment>
<dbReference type="Gene3D" id="1.20.120.530">
    <property type="entry name" value="GntR ligand-binding domain-like"/>
    <property type="match status" value="1"/>
</dbReference>
<dbReference type="SMART" id="SM00895">
    <property type="entry name" value="FCD"/>
    <property type="match status" value="1"/>
</dbReference>
<keyword evidence="2" id="KW-0238">DNA-binding</keyword>
<dbReference type="Proteomes" id="UP001147700">
    <property type="component" value="Unassembled WGS sequence"/>
</dbReference>
<dbReference type="InterPro" id="IPR000524">
    <property type="entry name" value="Tscrpt_reg_HTH_GntR"/>
</dbReference>
<dbReference type="SUPFAM" id="SSF46785">
    <property type="entry name" value="Winged helix' DNA-binding domain"/>
    <property type="match status" value="1"/>
</dbReference>
<dbReference type="RefSeq" id="WP_202954853.1">
    <property type="nucleotide sequence ID" value="NZ_JAPCID010000072.1"/>
</dbReference>
<dbReference type="PANTHER" id="PTHR43537">
    <property type="entry name" value="TRANSCRIPTIONAL REGULATOR, GNTR FAMILY"/>
    <property type="match status" value="1"/>
</dbReference>
<protein>
    <submittedName>
        <fullName evidence="5">GntR family transcriptional regulator</fullName>
    </submittedName>
</protein>
<dbReference type="InterPro" id="IPR036390">
    <property type="entry name" value="WH_DNA-bd_sf"/>
</dbReference>
<dbReference type="InterPro" id="IPR008920">
    <property type="entry name" value="TF_FadR/GntR_C"/>
</dbReference>
<keyword evidence="3" id="KW-0804">Transcription</keyword>
<evidence type="ECO:0000256" key="2">
    <source>
        <dbReference type="ARBA" id="ARBA00023125"/>
    </source>
</evidence>
<dbReference type="InterPro" id="IPR011711">
    <property type="entry name" value="GntR_C"/>
</dbReference>
<reference evidence="5" key="1">
    <citation type="submission" date="2022-10" db="EMBL/GenBank/DDBJ databases">
        <title>The WGS of Solirubrobacter sp. CPCC 204708.</title>
        <authorList>
            <person name="Jiang Z."/>
        </authorList>
    </citation>
    <scope>NUCLEOTIDE SEQUENCE</scope>
    <source>
        <strain evidence="5">CPCC 204708</strain>
    </source>
</reference>
<evidence type="ECO:0000313" key="6">
    <source>
        <dbReference type="Proteomes" id="UP001147700"/>
    </source>
</evidence>
<dbReference type="CDD" id="cd07377">
    <property type="entry name" value="WHTH_GntR"/>
    <property type="match status" value="1"/>
</dbReference>
<dbReference type="SMART" id="SM00345">
    <property type="entry name" value="HTH_GNTR"/>
    <property type="match status" value="1"/>
</dbReference>
<keyword evidence="1" id="KW-0805">Transcription regulation</keyword>
<gene>
    <name evidence="5" type="ORF">OJ962_31335</name>
</gene>
<dbReference type="PANTHER" id="PTHR43537:SF24">
    <property type="entry name" value="GLUCONATE OPERON TRANSCRIPTIONAL REPRESSOR"/>
    <property type="match status" value="1"/>
</dbReference>
<evidence type="ECO:0000259" key="4">
    <source>
        <dbReference type="PROSITE" id="PS50949"/>
    </source>
</evidence>